<evidence type="ECO:0000256" key="1">
    <source>
        <dbReference type="SAM" id="Coils"/>
    </source>
</evidence>
<dbReference type="AlphaFoldDB" id="B8I341"/>
<accession>B8I341</accession>
<protein>
    <submittedName>
        <fullName evidence="6">Transposase IS66</fullName>
    </submittedName>
</protein>
<dbReference type="OrthoDB" id="1736463at2"/>
<evidence type="ECO:0000259" key="2">
    <source>
        <dbReference type="Pfam" id="PF03050"/>
    </source>
</evidence>
<evidence type="ECO:0000313" key="7">
    <source>
        <dbReference type="Proteomes" id="UP000001349"/>
    </source>
</evidence>
<dbReference type="InterPro" id="IPR004291">
    <property type="entry name" value="Transposase_IS66_central"/>
</dbReference>
<dbReference type="Pfam" id="PF13007">
    <property type="entry name" value="LZ_Tnp_IS66"/>
    <property type="match status" value="1"/>
</dbReference>
<feature type="coiled-coil region" evidence="1">
    <location>
        <begin position="17"/>
        <end position="44"/>
    </location>
</feature>
<feature type="domain" description="Transposase IS66 central" evidence="2">
    <location>
        <begin position="183"/>
        <end position="464"/>
    </location>
</feature>
<name>B8I341_RUMCH</name>
<sequence length="529" mass="60726">MQKIDITGLSPNQIEYVSSLEKTVENQQVRIEQLTELLIKSQKTLYGQSSEKRRYVFDEDSGQLSLFNEAEVEADNKAEEPTVQTIVAAHARKPKRTKEELAETVPVVEVVCDLDKDKRTCNICNTDLRYLGKEYVRDELEIIPAQVRILRYIRLNYVCKECEKETCEANIVKAPVPKPVMKRSLASASTVAYVMYQKYANGMPLYRQEKDWANQGVKLSRATLANWIIRPSHEWLEPMYDAIKKNLVTEPLIHADETVLQVLKEPGRRATTESRMWVYTSGQSLTPAVLFEYQPTRSGQHARRFLEGFSGYLQTDGYSGYNAVPNVIHCGCWAHLQRKFEEAIPNGADNKSSKAAIGYDYCNRLFAMEKKWIELSSENRHQERRKNAKPLLDEFWQWVSHLNPLQNSNLGKAVTYALNQKETLINFMLDGCIEISNNRAENAIRPYVTGRKNWLFADTTRGAKASAIVYSMIESAKANQLNPYMYLVYLLSKLPDLKELTQKSLTPYLPWSPELPCWCHKDSNKAPQD</sequence>
<dbReference type="RefSeq" id="WP_015925291.1">
    <property type="nucleotide sequence ID" value="NC_011898.1"/>
</dbReference>
<feature type="domain" description="Transposase IS66 C-terminal" evidence="5">
    <location>
        <begin position="471"/>
        <end position="508"/>
    </location>
</feature>
<dbReference type="InterPro" id="IPR024463">
    <property type="entry name" value="Transposase_TnpC_homeodom"/>
</dbReference>
<dbReference type="HOGENOM" id="CLU_023034_0_2_9"/>
<dbReference type="STRING" id="394503.Ccel_1836"/>
<dbReference type="KEGG" id="cce:Ccel_1836"/>
<gene>
    <name evidence="6" type="ordered locus">Ccel_1836</name>
</gene>
<keyword evidence="1" id="KW-0175">Coiled coil</keyword>
<proteinExistence type="predicted"/>
<evidence type="ECO:0000259" key="5">
    <source>
        <dbReference type="Pfam" id="PF13817"/>
    </source>
</evidence>
<dbReference type="InterPro" id="IPR052344">
    <property type="entry name" value="Transposase-related"/>
</dbReference>
<evidence type="ECO:0000313" key="6">
    <source>
        <dbReference type="EMBL" id="ACL76184.1"/>
    </source>
</evidence>
<dbReference type="eggNOG" id="COG4974">
    <property type="taxonomic scope" value="Bacteria"/>
</dbReference>
<dbReference type="Pfam" id="PF13817">
    <property type="entry name" value="DDE_Tnp_IS66_C"/>
    <property type="match status" value="1"/>
</dbReference>
<dbReference type="PANTHER" id="PTHR33678:SF1">
    <property type="entry name" value="BLL1576 PROTEIN"/>
    <property type="match status" value="1"/>
</dbReference>
<dbReference type="PANTHER" id="PTHR33678">
    <property type="entry name" value="BLL1576 PROTEIN"/>
    <property type="match status" value="1"/>
</dbReference>
<evidence type="ECO:0000259" key="4">
    <source>
        <dbReference type="Pfam" id="PF13007"/>
    </source>
</evidence>
<feature type="domain" description="Transposase TnpC homeodomain" evidence="4">
    <location>
        <begin position="33"/>
        <end position="110"/>
    </location>
</feature>
<dbReference type="InterPro" id="IPR024474">
    <property type="entry name" value="Znf_dom_IS66"/>
</dbReference>
<dbReference type="Pfam" id="PF13005">
    <property type="entry name" value="zf-IS66"/>
    <property type="match status" value="1"/>
</dbReference>
<reference evidence="6 7" key="1">
    <citation type="submission" date="2009-01" db="EMBL/GenBank/DDBJ databases">
        <title>Complete sequence of Clostridium cellulolyticum H10.</title>
        <authorList>
            <consortium name="US DOE Joint Genome Institute"/>
            <person name="Lucas S."/>
            <person name="Copeland A."/>
            <person name="Lapidus A."/>
            <person name="Glavina del Rio T."/>
            <person name="Dalin E."/>
            <person name="Tice H."/>
            <person name="Bruce D."/>
            <person name="Goodwin L."/>
            <person name="Pitluck S."/>
            <person name="Chertkov O."/>
            <person name="Saunders E."/>
            <person name="Brettin T."/>
            <person name="Detter J.C."/>
            <person name="Han C."/>
            <person name="Larimer F."/>
            <person name="Land M."/>
            <person name="Hauser L."/>
            <person name="Kyrpides N."/>
            <person name="Ivanova N."/>
            <person name="Zhou J."/>
            <person name="Richardson P."/>
        </authorList>
    </citation>
    <scope>NUCLEOTIDE SEQUENCE [LARGE SCALE GENOMIC DNA]</scope>
    <source>
        <strain evidence="7">ATCC 35319 / DSM 5812 / JCM 6584 / H10</strain>
    </source>
</reference>
<evidence type="ECO:0000259" key="3">
    <source>
        <dbReference type="Pfam" id="PF13005"/>
    </source>
</evidence>
<dbReference type="Pfam" id="PF03050">
    <property type="entry name" value="DDE_Tnp_IS66"/>
    <property type="match status" value="1"/>
</dbReference>
<feature type="domain" description="Transposase IS66 zinc-finger binding" evidence="3">
    <location>
        <begin position="119"/>
        <end position="163"/>
    </location>
</feature>
<dbReference type="Proteomes" id="UP000001349">
    <property type="component" value="Chromosome"/>
</dbReference>
<dbReference type="InterPro" id="IPR039552">
    <property type="entry name" value="IS66_C"/>
</dbReference>
<keyword evidence="7" id="KW-1185">Reference proteome</keyword>
<organism evidence="6 7">
    <name type="scientific">Ruminiclostridium cellulolyticum (strain ATCC 35319 / DSM 5812 / JCM 6584 / H10)</name>
    <name type="common">Clostridium cellulolyticum</name>
    <dbReference type="NCBI Taxonomy" id="394503"/>
    <lineage>
        <taxon>Bacteria</taxon>
        <taxon>Bacillati</taxon>
        <taxon>Bacillota</taxon>
        <taxon>Clostridia</taxon>
        <taxon>Eubacteriales</taxon>
        <taxon>Oscillospiraceae</taxon>
        <taxon>Ruminiclostridium</taxon>
    </lineage>
</organism>
<dbReference type="NCBIfam" id="NF033517">
    <property type="entry name" value="transpos_IS66"/>
    <property type="match status" value="1"/>
</dbReference>
<dbReference type="EMBL" id="CP001348">
    <property type="protein sequence ID" value="ACL76184.1"/>
    <property type="molecule type" value="Genomic_DNA"/>
</dbReference>